<feature type="domain" description="SMC hinge" evidence="13">
    <location>
        <begin position="597"/>
        <end position="712"/>
    </location>
</feature>
<name>A0A8K0NU67_9TREE</name>
<dbReference type="Gene3D" id="3.40.50.300">
    <property type="entry name" value="P-loop containing nucleotide triphosphate hydrolases"/>
    <property type="match status" value="2"/>
</dbReference>
<evidence type="ECO:0000313" key="15">
    <source>
        <dbReference type="Proteomes" id="UP000812966"/>
    </source>
</evidence>
<comment type="caution">
    <text evidence="14">The sequence shown here is derived from an EMBL/GenBank/DDBJ whole genome shotgun (WGS) entry which is preliminary data.</text>
</comment>
<keyword evidence="4" id="KW-0158">Chromosome</keyword>
<dbReference type="SUPFAM" id="SSF52540">
    <property type="entry name" value="P-loop containing nucleoside triphosphate hydrolases"/>
    <property type="match status" value="1"/>
</dbReference>
<comment type="subcellular location">
    <subcellularLocation>
        <location evidence="2">Chromosome</location>
    </subcellularLocation>
    <subcellularLocation>
        <location evidence="1 10">Nucleus</location>
    </subcellularLocation>
</comment>
<dbReference type="GO" id="GO:0051301">
    <property type="term" value="P:cell division"/>
    <property type="evidence" value="ECO:0007669"/>
    <property type="project" value="UniProtKB-KW"/>
</dbReference>
<dbReference type="InterPro" id="IPR028468">
    <property type="entry name" value="Smc1_ABC"/>
</dbReference>
<keyword evidence="7 11" id="KW-0175">Coiled coil</keyword>
<dbReference type="SUPFAM" id="SSF75553">
    <property type="entry name" value="Smc hinge domain"/>
    <property type="match status" value="1"/>
</dbReference>
<organism evidence="14 15">
    <name type="scientific">Filobasidium floriforme</name>
    <dbReference type="NCBI Taxonomy" id="5210"/>
    <lineage>
        <taxon>Eukaryota</taxon>
        <taxon>Fungi</taxon>
        <taxon>Dikarya</taxon>
        <taxon>Basidiomycota</taxon>
        <taxon>Agaricomycotina</taxon>
        <taxon>Tremellomycetes</taxon>
        <taxon>Filobasidiales</taxon>
        <taxon>Filobasidiaceae</taxon>
        <taxon>Filobasidium</taxon>
    </lineage>
</organism>
<proteinExistence type="inferred from homology"/>
<comment type="similarity">
    <text evidence="3">Belongs to the SMC family. SMC1 subfamily.</text>
</comment>
<dbReference type="InterPro" id="IPR036277">
    <property type="entry name" value="SMC_hinge_sf"/>
</dbReference>
<dbReference type="GO" id="GO:0016887">
    <property type="term" value="F:ATP hydrolysis activity"/>
    <property type="evidence" value="ECO:0007669"/>
    <property type="project" value="InterPro"/>
</dbReference>
<sequence>MPLRRLELCDFKSYRGEQVIDFGTHEFACIIGPNGSGKSNLMDAISFVLGVKSAQLRSTMLKDLIYRGRKAAAGPGEDDDGEAPPAGPSNPKGKGKGKRAATKGEGKGKVKKTTLGKRKKRDDDSDASEEDEEEDEDEEDEEGTDEEDEATETVTRGKDDASSAWVMAVYEDQDGKEYKYKRSIASNGQSTYSLNGKSVTYLLYNQSLEKHNILVKAKNFLVFQGDVEAVASQSPKELSKLIDQISGSLDLAAEYERAKVASEKATETSTVNYTKKRSIAGEVKHYREQKDEIERWEQMKEEHENLVAEYMLWRLFRINSEIESCETNIEEAEAKFNDLKAAQTAEEKKVKKAKDIQAKANLAVKKQEAVVKASEKALDDKKPGLLTLETQIEHANRKIQSTEKLIASVDKDEKRQATTVTNLKRDLKDAEEAAEAAAERQRTAAAARGTAFTPADLEEYRKLRVTANANATDERKELDAKKREARGLRDVLTTGEEKLAGLTAKKEKLTQEAAVLQERVDSAQANVADLETQVNAKKGESDQLASETRRISQLETEMNEKLHDTLQQLLQFRATKSESDRALRLKDNIAKLKKVFSGVHGRVYDLCRPSERRYNTAVKIVLGRNTDSIVVDHQQTAIRCIEYLRQNRSGQATFIPLDTIQVKQVQDRLRSLRGARLAIDVIQYDPLVERAMQHACGSALVCDTMEVARDICYNKGIEVKAVTIDGTILHKSGLITGGGVEQAEDQQWDERKVRDLEQARDAYHKSLSNLVKSKPNKDTMDQVARDLQALETAIRIAREDLTGANHRLQGTKAELKQTDQDIKKQRAENKKAEKNVQQHEQQMQALETAVNAADDEVFGEFCQGLSIDSVRDYETVQLRAAEEESEARARFDAQIARLNHQIKFEESQLTGTRDRLTKLRATIERETTNISDTLETELAALREEIEEAEEGIREQRGKLDTLKTALENASAASDAARKQQSKATRALDDLQKEINEWNDEIRRQSSERFSIYRRCKVEDIELPLESGSLKNVPLEENLQDDEVNDYEIVVDFESLEDDDRENGNPERGHDFEQRIAALASDIEKMAPNLKAIEKLTDVEAKLKDTEKDNEEAKKEQKRARDAFVALKKKRCDLFNKAFNHIAEKIDTVYKELTTGNNAPSGGVAYLSLEDSEEPYLSGIKYHAMPPMKRFRDMEQLSGGEKTMAALALLFAIHTYQPSPFFVLDEVDAALDNTNVGRIADYIRKNSSPTFQFIVISLKGSLYERSQALVGIYRDQDVNSSRSLTLDLEKVSSALLNRHVHPS</sequence>
<feature type="coiled-coil region" evidence="11">
    <location>
        <begin position="286"/>
        <end position="349"/>
    </location>
</feature>
<feature type="coiled-coil region" evidence="11">
    <location>
        <begin position="385"/>
        <end position="440"/>
    </location>
</feature>
<dbReference type="GO" id="GO:0007062">
    <property type="term" value="P:sister chromatid cohesion"/>
    <property type="evidence" value="ECO:0007669"/>
    <property type="project" value="InterPro"/>
</dbReference>
<dbReference type="InterPro" id="IPR003395">
    <property type="entry name" value="RecF/RecN/SMC_N"/>
</dbReference>
<dbReference type="Gene3D" id="1.20.1060.20">
    <property type="match status" value="1"/>
</dbReference>
<dbReference type="GO" id="GO:0008278">
    <property type="term" value="C:cohesin complex"/>
    <property type="evidence" value="ECO:0007669"/>
    <property type="project" value="InterPro"/>
</dbReference>
<keyword evidence="5" id="KW-0132">Cell division</keyword>
<dbReference type="Gene3D" id="1.10.287.1490">
    <property type="match status" value="1"/>
</dbReference>
<evidence type="ECO:0000256" key="8">
    <source>
        <dbReference type="ARBA" id="ARBA00023242"/>
    </source>
</evidence>
<dbReference type="PANTHER" id="PTHR18937">
    <property type="entry name" value="STRUCTURAL MAINTENANCE OF CHROMOSOMES SMC FAMILY MEMBER"/>
    <property type="match status" value="1"/>
</dbReference>
<evidence type="ECO:0000256" key="2">
    <source>
        <dbReference type="ARBA" id="ARBA00004286"/>
    </source>
</evidence>
<evidence type="ECO:0000256" key="1">
    <source>
        <dbReference type="ARBA" id="ARBA00004123"/>
    </source>
</evidence>
<dbReference type="InterPro" id="IPR027417">
    <property type="entry name" value="P-loop_NTPase"/>
</dbReference>
<dbReference type="Pfam" id="PF06470">
    <property type="entry name" value="SMC_hinge"/>
    <property type="match status" value="1"/>
</dbReference>
<feature type="region of interest" description="Disordered" evidence="12">
    <location>
        <begin position="71"/>
        <end position="160"/>
    </location>
</feature>
<dbReference type="CDD" id="cd03275">
    <property type="entry name" value="ABC_SMC1_euk"/>
    <property type="match status" value="2"/>
</dbReference>
<evidence type="ECO:0000313" key="14">
    <source>
        <dbReference type="EMBL" id="KAG7580138.1"/>
    </source>
</evidence>
<accession>A0A8K0NU67</accession>
<keyword evidence="6" id="KW-0498">Mitosis</keyword>
<feature type="coiled-coil region" evidence="11">
    <location>
        <begin position="468"/>
        <end position="564"/>
    </location>
</feature>
<keyword evidence="8 10" id="KW-0539">Nucleus</keyword>
<feature type="coiled-coil region" evidence="11">
    <location>
        <begin position="1088"/>
        <end position="1129"/>
    </location>
</feature>
<dbReference type="Pfam" id="PF02463">
    <property type="entry name" value="SMC_N"/>
    <property type="match status" value="2"/>
</dbReference>
<evidence type="ECO:0000256" key="7">
    <source>
        <dbReference type="ARBA" id="ARBA00023054"/>
    </source>
</evidence>
<dbReference type="GO" id="GO:0005634">
    <property type="term" value="C:nucleus"/>
    <property type="evidence" value="ECO:0007669"/>
    <property type="project" value="UniProtKB-SubCell"/>
</dbReference>
<feature type="coiled-coil region" evidence="11">
    <location>
        <begin position="881"/>
        <end position="1007"/>
    </location>
</feature>
<dbReference type="InterPro" id="IPR024704">
    <property type="entry name" value="SMC"/>
</dbReference>
<dbReference type="InterPro" id="IPR010935">
    <property type="entry name" value="SMC_hinge"/>
</dbReference>
<feature type="compositionally biased region" description="Basic residues" evidence="12">
    <location>
        <begin position="109"/>
        <end position="120"/>
    </location>
</feature>
<dbReference type="GO" id="GO:0003677">
    <property type="term" value="F:DNA binding"/>
    <property type="evidence" value="ECO:0007669"/>
    <property type="project" value="TreeGrafter"/>
</dbReference>
<dbReference type="Proteomes" id="UP000812966">
    <property type="component" value="Unassembled WGS sequence"/>
</dbReference>
<dbReference type="GO" id="GO:0005524">
    <property type="term" value="F:ATP binding"/>
    <property type="evidence" value="ECO:0007669"/>
    <property type="project" value="InterPro"/>
</dbReference>
<dbReference type="EMBL" id="JABELV010000001">
    <property type="protein sequence ID" value="KAG7580138.1"/>
    <property type="molecule type" value="Genomic_DNA"/>
</dbReference>
<dbReference type="PANTHER" id="PTHR18937:SF12">
    <property type="entry name" value="STRUCTURAL MAINTENANCE OF CHROMOSOMES PROTEIN"/>
    <property type="match status" value="1"/>
</dbReference>
<evidence type="ECO:0000256" key="11">
    <source>
        <dbReference type="SAM" id="Coils"/>
    </source>
</evidence>
<gene>
    <name evidence="14" type="ORF">FFLO_00109</name>
</gene>
<reference evidence="14" key="1">
    <citation type="submission" date="2020-04" db="EMBL/GenBank/DDBJ databases">
        <title>Analysis of mating type loci in Filobasidium floriforme.</title>
        <authorList>
            <person name="Nowrousian M."/>
        </authorList>
    </citation>
    <scope>NUCLEOTIDE SEQUENCE</scope>
    <source>
        <strain evidence="14">CBS 6242</strain>
    </source>
</reference>
<evidence type="ECO:0000256" key="6">
    <source>
        <dbReference type="ARBA" id="ARBA00022776"/>
    </source>
</evidence>
<evidence type="ECO:0000256" key="12">
    <source>
        <dbReference type="SAM" id="MobiDB-lite"/>
    </source>
</evidence>
<dbReference type="SMART" id="SM00968">
    <property type="entry name" value="SMC_hinge"/>
    <property type="match status" value="1"/>
</dbReference>
<feature type="compositionally biased region" description="Acidic residues" evidence="12">
    <location>
        <begin position="124"/>
        <end position="151"/>
    </location>
</feature>
<feature type="coiled-coil region" evidence="11">
    <location>
        <begin position="780"/>
        <end position="856"/>
    </location>
</feature>
<evidence type="ECO:0000259" key="13">
    <source>
        <dbReference type="SMART" id="SM00968"/>
    </source>
</evidence>
<evidence type="ECO:0000256" key="4">
    <source>
        <dbReference type="ARBA" id="ARBA00022454"/>
    </source>
</evidence>
<evidence type="ECO:0000256" key="5">
    <source>
        <dbReference type="ARBA" id="ARBA00022618"/>
    </source>
</evidence>
<protein>
    <recommendedName>
        <fullName evidence="10">Structural maintenance of chromosomes protein</fullName>
    </recommendedName>
</protein>
<dbReference type="Gene3D" id="3.30.70.1620">
    <property type="match status" value="1"/>
</dbReference>
<dbReference type="PIRSF" id="PIRSF005719">
    <property type="entry name" value="SMC"/>
    <property type="match status" value="1"/>
</dbReference>
<evidence type="ECO:0000256" key="9">
    <source>
        <dbReference type="ARBA" id="ARBA00023306"/>
    </source>
</evidence>
<evidence type="ECO:0000256" key="3">
    <source>
        <dbReference type="ARBA" id="ARBA00005597"/>
    </source>
</evidence>
<keyword evidence="15" id="KW-1185">Reference proteome</keyword>
<evidence type="ECO:0000256" key="10">
    <source>
        <dbReference type="PIRNR" id="PIRNR005719"/>
    </source>
</evidence>
<keyword evidence="9" id="KW-0131">Cell cycle</keyword>